<dbReference type="Proteomes" id="UP001331761">
    <property type="component" value="Unassembled WGS sequence"/>
</dbReference>
<sequence>MKGSLFGVLSESEIGYLFSAHCAFLRLCLDVLDFHSPSCLEEPAGATHTNVDVNGESTVISSFDVHVVRFLLTNRYGD</sequence>
<evidence type="ECO:0000313" key="2">
    <source>
        <dbReference type="EMBL" id="KAK5970225.1"/>
    </source>
</evidence>
<dbReference type="EMBL" id="WIXE01023789">
    <property type="protein sequence ID" value="KAK5966177.1"/>
    <property type="molecule type" value="Genomic_DNA"/>
</dbReference>
<evidence type="ECO:0000313" key="3">
    <source>
        <dbReference type="Proteomes" id="UP001331761"/>
    </source>
</evidence>
<evidence type="ECO:0000313" key="1">
    <source>
        <dbReference type="EMBL" id="KAK5966177.1"/>
    </source>
</evidence>
<proteinExistence type="predicted"/>
<protein>
    <submittedName>
        <fullName evidence="1">Uncharacterized protein</fullName>
    </submittedName>
</protein>
<name>A0AAN8F299_TRICO</name>
<comment type="caution">
    <text evidence="1">The sequence shown here is derived from an EMBL/GenBank/DDBJ whole genome shotgun (WGS) entry which is preliminary data.</text>
</comment>
<reference evidence="1 3" key="1">
    <citation type="submission" date="2019-10" db="EMBL/GenBank/DDBJ databases">
        <title>Assembly and Annotation for the nematode Trichostrongylus colubriformis.</title>
        <authorList>
            <person name="Martin J."/>
        </authorList>
    </citation>
    <scope>NUCLEOTIDE SEQUENCE [LARGE SCALE GENOMIC DNA]</scope>
    <source>
        <strain evidence="1">G859</strain>
        <tissue evidence="1">Whole worm</tissue>
    </source>
</reference>
<keyword evidence="3" id="KW-1185">Reference proteome</keyword>
<organism evidence="1 3">
    <name type="scientific">Trichostrongylus colubriformis</name>
    <name type="common">Black scour worm</name>
    <dbReference type="NCBI Taxonomy" id="6319"/>
    <lineage>
        <taxon>Eukaryota</taxon>
        <taxon>Metazoa</taxon>
        <taxon>Ecdysozoa</taxon>
        <taxon>Nematoda</taxon>
        <taxon>Chromadorea</taxon>
        <taxon>Rhabditida</taxon>
        <taxon>Rhabditina</taxon>
        <taxon>Rhabditomorpha</taxon>
        <taxon>Strongyloidea</taxon>
        <taxon>Trichostrongylidae</taxon>
        <taxon>Trichostrongylus</taxon>
    </lineage>
</organism>
<dbReference type="EMBL" id="WIXE01019213">
    <property type="protein sequence ID" value="KAK5970225.1"/>
    <property type="molecule type" value="Genomic_DNA"/>
</dbReference>
<accession>A0AAN8F299</accession>
<dbReference type="AlphaFoldDB" id="A0AAN8F299"/>
<gene>
    <name evidence="1" type="ORF">GCK32_021442</name>
    <name evidence="2" type="ORF">GCK32_022448</name>
</gene>